<dbReference type="Pfam" id="PF05258">
    <property type="entry name" value="DciA"/>
    <property type="match status" value="1"/>
</dbReference>
<dbReference type="PANTHER" id="PTHR36456:SF1">
    <property type="entry name" value="UPF0232 PROTEIN SCO3875"/>
    <property type="match status" value="1"/>
</dbReference>
<gene>
    <name evidence="1" type="ORF">GCM10011323_13410</name>
</gene>
<proteinExistence type="predicted"/>
<sequence length="150" mass="17363">MPLLDERKLKAIRKAPEVFQQSAICLKGMPLGKPTHLFKNQPPVRYYKKKEEIAKRKADVQTIGDSIKGLLKAYRLQGKLNEVDLVQRWEQIMGKPIAMKTKELYFRDQKLFVRLTSAPLKHELNMSKSKVVELLNRAMGDEVVKEVVFL</sequence>
<evidence type="ECO:0008006" key="3">
    <source>
        <dbReference type="Google" id="ProtNLM"/>
    </source>
</evidence>
<dbReference type="PANTHER" id="PTHR36456">
    <property type="entry name" value="UPF0232 PROTEIN SCO3875"/>
    <property type="match status" value="1"/>
</dbReference>
<accession>A0ABQ1W232</accession>
<dbReference type="InterPro" id="IPR007922">
    <property type="entry name" value="DciA-like"/>
</dbReference>
<comment type="caution">
    <text evidence="1">The sequence shown here is derived from an EMBL/GenBank/DDBJ whole genome shotgun (WGS) entry which is preliminary data.</text>
</comment>
<dbReference type="Proteomes" id="UP000634043">
    <property type="component" value="Unassembled WGS sequence"/>
</dbReference>
<protein>
    <recommendedName>
        <fullName evidence="3">DUF721 domain-containing protein</fullName>
    </recommendedName>
</protein>
<reference evidence="2" key="1">
    <citation type="journal article" date="2019" name="Int. J. Syst. Evol. Microbiol.">
        <title>The Global Catalogue of Microorganisms (GCM) 10K type strain sequencing project: providing services to taxonomists for standard genome sequencing and annotation.</title>
        <authorList>
            <consortium name="The Broad Institute Genomics Platform"/>
            <consortium name="The Broad Institute Genome Sequencing Center for Infectious Disease"/>
            <person name="Wu L."/>
            <person name="Ma J."/>
        </authorList>
    </citation>
    <scope>NUCLEOTIDE SEQUENCE [LARGE SCALE GENOMIC DNA]</scope>
    <source>
        <strain evidence="2">CGMCC 1.12749</strain>
    </source>
</reference>
<dbReference type="EMBL" id="BMFP01000002">
    <property type="protein sequence ID" value="GGG10160.1"/>
    <property type="molecule type" value="Genomic_DNA"/>
</dbReference>
<evidence type="ECO:0000313" key="2">
    <source>
        <dbReference type="Proteomes" id="UP000634043"/>
    </source>
</evidence>
<evidence type="ECO:0000313" key="1">
    <source>
        <dbReference type="EMBL" id="GGG10160.1"/>
    </source>
</evidence>
<keyword evidence="2" id="KW-1185">Reference proteome</keyword>
<name>A0ABQ1W232_9BACT</name>
<organism evidence="1 2">
    <name type="scientific">Pontibacter amylolyticus</name>
    <dbReference type="NCBI Taxonomy" id="1424080"/>
    <lineage>
        <taxon>Bacteria</taxon>
        <taxon>Pseudomonadati</taxon>
        <taxon>Bacteroidota</taxon>
        <taxon>Cytophagia</taxon>
        <taxon>Cytophagales</taxon>
        <taxon>Hymenobacteraceae</taxon>
        <taxon>Pontibacter</taxon>
    </lineage>
</organism>